<dbReference type="Pfam" id="PF00041">
    <property type="entry name" value="fn3"/>
    <property type="match status" value="1"/>
</dbReference>
<dbReference type="SUPFAM" id="SSF117281">
    <property type="entry name" value="Kelch motif"/>
    <property type="match status" value="1"/>
</dbReference>
<dbReference type="InterPro" id="IPR015914">
    <property type="entry name" value="PAPs_N"/>
</dbReference>
<dbReference type="GO" id="GO:0046872">
    <property type="term" value="F:metal ion binding"/>
    <property type="evidence" value="ECO:0007669"/>
    <property type="project" value="InterPro"/>
</dbReference>
<accession>A0A0G0XM08</accession>
<dbReference type="EMBL" id="LCCF01000002">
    <property type="protein sequence ID" value="KKS25507.1"/>
    <property type="molecule type" value="Genomic_DNA"/>
</dbReference>
<dbReference type="PANTHER" id="PTHR46957:SF3">
    <property type="entry name" value="CYTOKINE RECEPTOR"/>
    <property type="match status" value="1"/>
</dbReference>
<evidence type="ECO:0000313" key="3">
    <source>
        <dbReference type="EMBL" id="KKS25507.1"/>
    </source>
</evidence>
<dbReference type="PATRIC" id="fig|1619004.3.peg.142"/>
<dbReference type="Gene3D" id="2.120.10.80">
    <property type="entry name" value="Kelch-type beta propeller"/>
    <property type="match status" value="1"/>
</dbReference>
<dbReference type="PROSITE" id="PS50853">
    <property type="entry name" value="FN3"/>
    <property type="match status" value="3"/>
</dbReference>
<dbReference type="InterPro" id="IPR015915">
    <property type="entry name" value="Kelch-typ_b-propeller"/>
</dbReference>
<dbReference type="SUPFAM" id="SSF49265">
    <property type="entry name" value="Fibronectin type III"/>
    <property type="match status" value="2"/>
</dbReference>
<dbReference type="SMART" id="SM00060">
    <property type="entry name" value="FN3"/>
    <property type="match status" value="6"/>
</dbReference>
<name>A0A0G0XM08_9BACT</name>
<dbReference type="InterPro" id="IPR008963">
    <property type="entry name" value="Purple_acid_Pase-like_N"/>
</dbReference>
<dbReference type="InterPro" id="IPR013783">
    <property type="entry name" value="Ig-like_fold"/>
</dbReference>
<feature type="domain" description="Fibronectin type-III" evidence="1">
    <location>
        <begin position="754"/>
        <end position="859"/>
    </location>
</feature>
<dbReference type="SUPFAM" id="SSF49363">
    <property type="entry name" value="Purple acid phosphatase, N-terminal domain"/>
    <property type="match status" value="2"/>
</dbReference>
<feature type="domain" description="Fibronectin type-III" evidence="1">
    <location>
        <begin position="1202"/>
        <end position="1292"/>
    </location>
</feature>
<evidence type="ECO:0000259" key="2">
    <source>
        <dbReference type="PROSITE" id="PS50927"/>
    </source>
</evidence>
<protein>
    <submittedName>
        <fullName evidence="3">Fibronectin type III domain protein</fullName>
    </submittedName>
</protein>
<dbReference type="Gene3D" id="2.60.40.380">
    <property type="entry name" value="Purple acid phosphatase-like, N-terminal"/>
    <property type="match status" value="1"/>
</dbReference>
<gene>
    <name evidence="3" type="ORF">UU85_C0002G0001</name>
</gene>
<feature type="domain" description="Fibronectin type-III" evidence="1">
    <location>
        <begin position="860"/>
        <end position="956"/>
    </location>
</feature>
<sequence length="1420" mass="153217">SSLTYDGSGSIYAFRGNSTTDFWKYAISTNTWSTMTSAPAIVSGGGTSLAYDGSGNIYAFEGDGISTAFWKYTISTNTWSTMAVAPATVYISSSLVYDGSGNIYANRSSNSVLFWKYTISTNTWSTMASVPTGGMNYGSLAYDGSGSIYAFQGGVTTTFWKYAISTNTWSVMTVAPGTVYYGSSLAYDGSGSIYAFRGNTTTAFWKYNINTRSAPSFTDATISYTQYPSSGELISSRYDASDAANLIAKISWNETATSTTNKVRLQIRSSPDGSTWSEWCGYADTGSTCAGTNYFDFDKNNVTLGTDNPLRNNNNDRYLQYKVRLESDSAGTAVADNVVITYVVNAAPQFDASYGTNGILISSQIATSTDNNWGKMEIWHRVEDTDTLTGATPNKLATTFDYRLNSSAGWTAIPLANLNPSSTSTRIAANSYNTTSTIWDAPSQISGNYSTTTQIRVTANDSEAANNIASSTSAAFTLDTKVPTAGGLTFDSSAGATTGNILGYTFADDSNIQYRISNNADFSADNNSRNDWQTLNASSTGASSTTWITPAASGATEKVYYQARDAYGNTMASGTVTAPGIGTQNLAGINLKDVSNTNTGQWQEFISWSPYTSETDATFASYKLYRSTDGANYSLLTTITASSTNYYTDTSVSSSTDYYYKIKVTDTDGDVSEFSASADDVVDGQGGTDIVAPIISNASSTEVQSTWAKITWTTDEYSDSKVLYGTDFMVRSKDIVNNSADSSEYSFTTIPGVTISDVACIDQTGTSLSVIWNTNQATVSSAVEYSANASLASYSSASVSAVSSVSNNYYQQKAPITGLSQGLPYYFRVKSTNSGGNVSIDNNSGNFYICRTTRDTKPPVISGVATPVLTDSSAVVIWTTDEPASSKVEYGTTASSTAGSYATSTIQDSTLTTSHVVTLTGLIKETKYYYRVRSNDLNTGNSDAVSNENEFTTAAERQTIIVYVGAAVVSNAATAGDMTGPVISDIKVESVGSFDAVISFSTNEDATAFIDYGETNGYGTTVGSSQFSTSHRFKLTGLKMGTQYHFKAKAIDKANNFSDAGDETFTTKYFTEALQDLITLERASQFQEAIEKSIESILPSLLPPFIEKPRVTDITENSAILRWKTNIKSYSVALYAGDKDFNASAVNPYTGEVSDTETKTVDHEIALTGLSPSTQYHFMVKSFILPQVMGRSEDMTFITKSSPIKPRIADIDNDAITIAWITDSLASSIVEYKNLQTNEINRKTNEFLTKDHNVKIENLTPDTSYEIQAMGYGEKGNLIEAGEAITARTSRDVTPPTLSNLRIDSAMVSGRTDRVQTIVSWKTDEPANSFVEYEEGSGKGDGTLANKSGDSDVFVQDHNVIITKLKPGLLYRIKVISVDDANNKTVSPIRTIITPRQTESIVDVIVKNFEDTFQFLQKIR</sequence>
<proteinExistence type="predicted"/>
<feature type="non-terminal residue" evidence="3">
    <location>
        <position position="1"/>
    </location>
</feature>
<feature type="domain" description="Bulb-type lectin" evidence="2">
    <location>
        <begin position="1"/>
        <end position="110"/>
    </location>
</feature>
<dbReference type="PANTHER" id="PTHR46957">
    <property type="entry name" value="CYTOKINE RECEPTOR"/>
    <property type="match status" value="1"/>
</dbReference>
<organism evidence="3 4">
    <name type="scientific">Candidatus Wolfebacteria bacterium GW2011_GWA2_42_10</name>
    <dbReference type="NCBI Taxonomy" id="1619004"/>
    <lineage>
        <taxon>Bacteria</taxon>
        <taxon>Candidatus Wolfeibacteriota</taxon>
    </lineage>
</organism>
<dbReference type="Gene3D" id="2.60.40.10">
    <property type="entry name" value="Immunoglobulins"/>
    <property type="match status" value="5"/>
</dbReference>
<evidence type="ECO:0000259" key="1">
    <source>
        <dbReference type="PROSITE" id="PS50853"/>
    </source>
</evidence>
<dbReference type="InterPro" id="IPR001480">
    <property type="entry name" value="Bulb-type_lectin_dom"/>
</dbReference>
<dbReference type="CDD" id="cd00063">
    <property type="entry name" value="FN3"/>
    <property type="match status" value="1"/>
</dbReference>
<dbReference type="GO" id="GO:0016020">
    <property type="term" value="C:membrane"/>
    <property type="evidence" value="ECO:0007669"/>
    <property type="project" value="UniProtKB-SubCell"/>
</dbReference>
<comment type="caution">
    <text evidence="3">The sequence shown here is derived from an EMBL/GenBank/DDBJ whole genome shotgun (WGS) entry which is preliminary data.</text>
</comment>
<dbReference type="InterPro" id="IPR036116">
    <property type="entry name" value="FN3_sf"/>
</dbReference>
<reference evidence="3 4" key="1">
    <citation type="journal article" date="2015" name="Nature">
        <title>rRNA introns, odd ribosomes, and small enigmatic genomes across a large radiation of phyla.</title>
        <authorList>
            <person name="Brown C.T."/>
            <person name="Hug L.A."/>
            <person name="Thomas B.C."/>
            <person name="Sharon I."/>
            <person name="Castelle C.J."/>
            <person name="Singh A."/>
            <person name="Wilkins M.J."/>
            <person name="Williams K.H."/>
            <person name="Banfield J.F."/>
        </authorList>
    </citation>
    <scope>NUCLEOTIDE SEQUENCE [LARGE SCALE GENOMIC DNA]</scope>
</reference>
<dbReference type="Pfam" id="PF16656">
    <property type="entry name" value="Pur_ac_phosph_N"/>
    <property type="match status" value="1"/>
</dbReference>
<dbReference type="InterPro" id="IPR050713">
    <property type="entry name" value="RTP_Phos/Ushers"/>
</dbReference>
<dbReference type="GO" id="GO:0003993">
    <property type="term" value="F:acid phosphatase activity"/>
    <property type="evidence" value="ECO:0007669"/>
    <property type="project" value="InterPro"/>
</dbReference>
<dbReference type="Proteomes" id="UP000034256">
    <property type="component" value="Unassembled WGS sequence"/>
</dbReference>
<dbReference type="PROSITE" id="PS50927">
    <property type="entry name" value="BULB_LECTIN"/>
    <property type="match status" value="1"/>
</dbReference>
<dbReference type="InterPro" id="IPR003961">
    <property type="entry name" value="FN3_dom"/>
</dbReference>
<evidence type="ECO:0000313" key="4">
    <source>
        <dbReference type="Proteomes" id="UP000034256"/>
    </source>
</evidence>